<comment type="similarity">
    <text evidence="1">Belongs to the TmcAL family.</text>
</comment>
<dbReference type="SUPFAM" id="SSF52374">
    <property type="entry name" value="Nucleotidylyl transferase"/>
    <property type="match status" value="1"/>
</dbReference>
<dbReference type="Pfam" id="PF05636">
    <property type="entry name" value="HIGH_NTase1"/>
    <property type="match status" value="1"/>
</dbReference>
<dbReference type="Proteomes" id="UP000228552">
    <property type="component" value="Chromosome"/>
</dbReference>
<protein>
    <recommendedName>
        <fullName evidence="1">tRNA(Met) cytidine acetate ligase</fullName>
        <ecNumber evidence="1">6.3.4.-</ecNumber>
    </recommendedName>
</protein>
<proteinExistence type="inferred from homology"/>
<keyword evidence="1" id="KW-0547">Nucleotide-binding</keyword>
<sequence length="403" mass="46602">MFKNVIGLVVEYNPFHNGHLHHIQEIDKLFEDNIKIAVMSGDFVQRGEPSLINKFEKTKIALSQGIDIVIELPVFYSSQSAEIFAKGSVSLLDKLSCSHIVFGSESNDLDKLKKIASLSLTDEFTKALKEFLDKGFSYPTAFSKATSDEKFGSNDILALEYIKAIETIDSKIEACCIKREKTGYYDDEKDNFASASYIRKVLLDSNETKENKLNKIKNLVPEFSYKILEENFGVFSCLNDFYDLIEYNIIKNYSSLKNIQDLEVGLENRLYKYSLENLSFSDFFNKILSKRLTISRLQRILLHTLLDLTEELTDKVKNKVPYVKILGFSNRGQEYLNYLKKLDDYNERKILTSNRNLKEILSEEELKLFNFNELASQIYRIKSNYNNIGYPILNLSRLTPYEC</sequence>
<dbReference type="NCBIfam" id="NF010191">
    <property type="entry name" value="PRK13670.1"/>
    <property type="match status" value="1"/>
</dbReference>
<dbReference type="RefSeq" id="WP_099987674.1">
    <property type="nucleotide sequence ID" value="NZ_CP024700.1"/>
</dbReference>
<evidence type="ECO:0000313" key="2">
    <source>
        <dbReference type="EMBL" id="ATV61731.1"/>
    </source>
</evidence>
<dbReference type="PANTHER" id="PTHR37825:SF1">
    <property type="entry name" value="TRNA(MET) CYTIDINE ACETATE LIGASE"/>
    <property type="match status" value="1"/>
</dbReference>
<feature type="binding site" evidence="1">
    <location>
        <position position="154"/>
    </location>
    <ligand>
        <name>ATP</name>
        <dbReference type="ChEBI" id="CHEBI:30616"/>
    </ligand>
</feature>
<keyword evidence="3" id="KW-1185">Reference proteome</keyword>
<dbReference type="InterPro" id="IPR008513">
    <property type="entry name" value="tRNA(Met)_cyd_acetate_ligase"/>
</dbReference>
<evidence type="ECO:0000256" key="1">
    <source>
        <dbReference type="HAMAP-Rule" id="MF_01539"/>
    </source>
</evidence>
<dbReference type="Gene3D" id="3.40.50.620">
    <property type="entry name" value="HUPs"/>
    <property type="match status" value="1"/>
</dbReference>
<dbReference type="PANTHER" id="PTHR37825">
    <property type="entry name" value="TRNA(MET) CYTIDINE ACETATE LIGASE"/>
    <property type="match status" value="1"/>
</dbReference>
<keyword evidence="1" id="KW-0436">Ligase</keyword>
<dbReference type="AlphaFoldDB" id="A0AAD0F1K1"/>
<dbReference type="EMBL" id="CP024700">
    <property type="protein sequence ID" value="ATV61731.1"/>
    <property type="molecule type" value="Genomic_DNA"/>
</dbReference>
<comment type="caution">
    <text evidence="1">Lacks conserved residue(s) required for the propagation of feature annotation.</text>
</comment>
<dbReference type="EC" id="6.3.4.-" evidence="1"/>
<keyword evidence="1" id="KW-0819">tRNA processing</keyword>
<name>A0AAD0F1K1_9FUSO</name>
<keyword evidence="1" id="KW-0963">Cytoplasm</keyword>
<dbReference type="GO" id="GO:0006400">
    <property type="term" value="P:tRNA modification"/>
    <property type="evidence" value="ECO:0007669"/>
    <property type="project" value="UniProtKB-UniRule"/>
</dbReference>
<dbReference type="GO" id="GO:0005524">
    <property type="term" value="F:ATP binding"/>
    <property type="evidence" value="ECO:0007669"/>
    <property type="project" value="UniProtKB-KW"/>
</dbReference>
<comment type="catalytic activity">
    <reaction evidence="1">
        <text>cytidine(34) in elongator tRNA(Met) + acetate + ATP = N(4)-acetylcytidine(34) in elongator tRNA(Met) + AMP + diphosphate</text>
        <dbReference type="Rhea" id="RHEA:58144"/>
        <dbReference type="Rhea" id="RHEA-COMP:10693"/>
        <dbReference type="Rhea" id="RHEA-COMP:10694"/>
        <dbReference type="ChEBI" id="CHEBI:30089"/>
        <dbReference type="ChEBI" id="CHEBI:30616"/>
        <dbReference type="ChEBI" id="CHEBI:33019"/>
        <dbReference type="ChEBI" id="CHEBI:74900"/>
        <dbReference type="ChEBI" id="CHEBI:82748"/>
        <dbReference type="ChEBI" id="CHEBI:456215"/>
    </reaction>
</comment>
<keyword evidence="1" id="KW-0694">RNA-binding</keyword>
<evidence type="ECO:0000313" key="3">
    <source>
        <dbReference type="Proteomes" id="UP000228552"/>
    </source>
</evidence>
<feature type="binding site" evidence="1">
    <location>
        <position position="103"/>
    </location>
    <ligand>
        <name>ATP</name>
        <dbReference type="ChEBI" id="CHEBI:30616"/>
    </ligand>
</feature>
<keyword evidence="1" id="KW-0820">tRNA-binding</keyword>
<comment type="function">
    <text evidence="1">Catalyzes the formation of N(4)-acetylcytidine (ac(4)C) at the wobble position of elongator tRNA(Met), using acetate and ATP as substrates. First activates an acetate ion to form acetyladenylate (Ac-AMP) and then transfers the acetyl group to tRNA to form ac(4)C34.</text>
</comment>
<accession>A0AAD0F1K1</accession>
<keyword evidence="1" id="KW-0067">ATP-binding</keyword>
<organism evidence="2 3">
    <name type="scientific">Fusobacterium pseudoperiodonticum</name>
    <dbReference type="NCBI Taxonomy" id="2663009"/>
    <lineage>
        <taxon>Bacteria</taxon>
        <taxon>Fusobacteriati</taxon>
        <taxon>Fusobacteriota</taxon>
        <taxon>Fusobacteriia</taxon>
        <taxon>Fusobacteriales</taxon>
        <taxon>Fusobacteriaceae</taxon>
        <taxon>Fusobacterium</taxon>
    </lineage>
</organism>
<dbReference type="GO" id="GO:0000049">
    <property type="term" value="F:tRNA binding"/>
    <property type="evidence" value="ECO:0007669"/>
    <property type="project" value="UniProtKB-KW"/>
</dbReference>
<dbReference type="HAMAP" id="MF_01539">
    <property type="entry name" value="TmcAL"/>
    <property type="match status" value="1"/>
</dbReference>
<feature type="binding site" evidence="1">
    <location>
        <begin position="9"/>
        <end position="22"/>
    </location>
    <ligand>
        <name>ATP</name>
        <dbReference type="ChEBI" id="CHEBI:30616"/>
    </ligand>
</feature>
<reference evidence="2 3" key="1">
    <citation type="submission" date="2017-11" db="EMBL/GenBank/DDBJ databases">
        <title>Genome sequencing of Fusobacterium periodonticum KCOM 1263.</title>
        <authorList>
            <person name="Kook J.-K."/>
            <person name="Park S.-N."/>
            <person name="Lim Y.K."/>
        </authorList>
    </citation>
    <scope>NUCLEOTIDE SEQUENCE [LARGE SCALE GENOMIC DNA]</scope>
    <source>
        <strain evidence="2 3">KCOM 1263</strain>
    </source>
</reference>
<gene>
    <name evidence="1" type="primary">tmcAL</name>
    <name evidence="2" type="ORF">CTM74_07800</name>
</gene>
<dbReference type="GO" id="GO:0016879">
    <property type="term" value="F:ligase activity, forming carbon-nitrogen bonds"/>
    <property type="evidence" value="ECO:0007669"/>
    <property type="project" value="UniProtKB-UniRule"/>
</dbReference>
<dbReference type="InterPro" id="IPR014729">
    <property type="entry name" value="Rossmann-like_a/b/a_fold"/>
</dbReference>
<comment type="subcellular location">
    <subcellularLocation>
        <location evidence="1">Cytoplasm</location>
    </subcellularLocation>
</comment>
<dbReference type="GO" id="GO:0005737">
    <property type="term" value="C:cytoplasm"/>
    <property type="evidence" value="ECO:0007669"/>
    <property type="project" value="UniProtKB-SubCell"/>
</dbReference>
<feature type="binding site" evidence="1">
    <location>
        <position position="179"/>
    </location>
    <ligand>
        <name>ATP</name>
        <dbReference type="ChEBI" id="CHEBI:30616"/>
    </ligand>
</feature>